<comment type="function">
    <text evidence="5">Modulates RecA activity.</text>
</comment>
<dbReference type="Pfam" id="PF21981">
    <property type="entry name" value="RecX_HTH3"/>
    <property type="match status" value="1"/>
</dbReference>
<dbReference type="InterPro" id="IPR053925">
    <property type="entry name" value="RecX_HTH_3rd"/>
</dbReference>
<feature type="domain" description="RecX second three-helical" evidence="6">
    <location>
        <begin position="51"/>
        <end position="88"/>
    </location>
</feature>
<evidence type="ECO:0000256" key="5">
    <source>
        <dbReference type="HAMAP-Rule" id="MF_01114"/>
    </source>
</evidence>
<keyword evidence="9" id="KW-1185">Reference proteome</keyword>
<dbReference type="PANTHER" id="PTHR33602:SF1">
    <property type="entry name" value="REGULATORY PROTEIN RECX FAMILY PROTEIN"/>
    <property type="match status" value="1"/>
</dbReference>
<dbReference type="HAMAP" id="MF_01114">
    <property type="entry name" value="RecX"/>
    <property type="match status" value="1"/>
</dbReference>
<dbReference type="Proteomes" id="UP001304671">
    <property type="component" value="Unassembled WGS sequence"/>
</dbReference>
<dbReference type="RefSeq" id="WP_323246157.1">
    <property type="nucleotide sequence ID" value="NZ_JAYFUL010000001.1"/>
</dbReference>
<sequence>MNKEALVKVANFCAYQERTQQEVRKRLSELEVIGDEAEEMIVWLIENNYLNEERFARIFAGSKFRQKRWGRLKIRQELKMRGVSEYCLKAGMSEIDDEDYIQTLAEILEKKSKEIKESNPLKRKQKLVSYALSKGFESDLVFDLIGKVG</sequence>
<comment type="similarity">
    <text evidence="2 5">Belongs to the RecX family.</text>
</comment>
<dbReference type="InterPro" id="IPR036388">
    <property type="entry name" value="WH-like_DNA-bd_sf"/>
</dbReference>
<proteinExistence type="inferred from homology"/>
<dbReference type="InterPro" id="IPR053924">
    <property type="entry name" value="RecX_HTH_2nd"/>
</dbReference>
<dbReference type="PANTHER" id="PTHR33602">
    <property type="entry name" value="REGULATORY PROTEIN RECX FAMILY PROTEIN"/>
    <property type="match status" value="1"/>
</dbReference>
<accession>A0ABU5QI18</accession>
<comment type="subcellular location">
    <subcellularLocation>
        <location evidence="1 5">Cytoplasm</location>
    </subcellularLocation>
</comment>
<keyword evidence="4 5" id="KW-0963">Cytoplasm</keyword>
<protein>
    <recommendedName>
        <fullName evidence="3 5">Regulatory protein RecX</fullName>
    </recommendedName>
</protein>
<evidence type="ECO:0000259" key="7">
    <source>
        <dbReference type="Pfam" id="PF21981"/>
    </source>
</evidence>
<name>A0ABU5QI18_9BACT</name>
<evidence type="ECO:0000259" key="6">
    <source>
        <dbReference type="Pfam" id="PF02631"/>
    </source>
</evidence>
<reference evidence="8 9" key="1">
    <citation type="submission" date="2023-12" db="EMBL/GenBank/DDBJ databases">
        <title>Novel species of the genus Arcicella isolated from rivers.</title>
        <authorList>
            <person name="Lu H."/>
        </authorList>
    </citation>
    <scope>NUCLEOTIDE SEQUENCE [LARGE SCALE GENOMIC DNA]</scope>
    <source>
        <strain evidence="8 9">LMG 21963</strain>
    </source>
</reference>
<dbReference type="Gene3D" id="1.10.10.10">
    <property type="entry name" value="Winged helix-like DNA-binding domain superfamily/Winged helix DNA-binding domain"/>
    <property type="match status" value="3"/>
</dbReference>
<organism evidence="8 9">
    <name type="scientific">Arcicella aquatica</name>
    <dbReference type="NCBI Taxonomy" id="217141"/>
    <lineage>
        <taxon>Bacteria</taxon>
        <taxon>Pseudomonadati</taxon>
        <taxon>Bacteroidota</taxon>
        <taxon>Cytophagia</taxon>
        <taxon>Cytophagales</taxon>
        <taxon>Flectobacillaceae</taxon>
        <taxon>Arcicella</taxon>
    </lineage>
</organism>
<evidence type="ECO:0000313" key="9">
    <source>
        <dbReference type="Proteomes" id="UP001304671"/>
    </source>
</evidence>
<evidence type="ECO:0000313" key="8">
    <source>
        <dbReference type="EMBL" id="MEA5256354.1"/>
    </source>
</evidence>
<dbReference type="InterPro" id="IPR003783">
    <property type="entry name" value="Regulatory_RecX"/>
</dbReference>
<evidence type="ECO:0000256" key="1">
    <source>
        <dbReference type="ARBA" id="ARBA00004496"/>
    </source>
</evidence>
<gene>
    <name evidence="5" type="primary">recX</name>
    <name evidence="8" type="ORF">VB264_01075</name>
</gene>
<evidence type="ECO:0000256" key="4">
    <source>
        <dbReference type="ARBA" id="ARBA00022490"/>
    </source>
</evidence>
<dbReference type="EMBL" id="JAYFUL010000001">
    <property type="protein sequence ID" value="MEA5256354.1"/>
    <property type="molecule type" value="Genomic_DNA"/>
</dbReference>
<comment type="caution">
    <text evidence="8">The sequence shown here is derived from an EMBL/GenBank/DDBJ whole genome shotgun (WGS) entry which is preliminary data.</text>
</comment>
<evidence type="ECO:0000256" key="3">
    <source>
        <dbReference type="ARBA" id="ARBA00018111"/>
    </source>
</evidence>
<feature type="domain" description="RecX third three-helical" evidence="7">
    <location>
        <begin position="98"/>
        <end position="143"/>
    </location>
</feature>
<evidence type="ECO:0000256" key="2">
    <source>
        <dbReference type="ARBA" id="ARBA00009695"/>
    </source>
</evidence>
<dbReference type="Pfam" id="PF02631">
    <property type="entry name" value="RecX_HTH2"/>
    <property type="match status" value="1"/>
</dbReference>